<proteinExistence type="predicted"/>
<dbReference type="SFLD" id="SFLDS00019">
    <property type="entry name" value="Glutathione_Transferase_(cytos"/>
    <property type="match status" value="1"/>
</dbReference>
<dbReference type="InterPro" id="IPR036249">
    <property type="entry name" value="Thioredoxin-like_sf"/>
</dbReference>
<evidence type="ECO:0000259" key="1">
    <source>
        <dbReference type="PROSITE" id="PS50404"/>
    </source>
</evidence>
<dbReference type="SUPFAM" id="SSF52833">
    <property type="entry name" value="Thioredoxin-like"/>
    <property type="match status" value="1"/>
</dbReference>
<dbReference type="InterPro" id="IPR040079">
    <property type="entry name" value="Glutathione_S-Trfase"/>
</dbReference>
<name>A0A1B6FS72_9HEMI</name>
<dbReference type="CDD" id="cd03192">
    <property type="entry name" value="GST_C_Sigma_like"/>
    <property type="match status" value="1"/>
</dbReference>
<gene>
    <name evidence="2" type="ORF">g.9551</name>
</gene>
<dbReference type="InterPro" id="IPR036282">
    <property type="entry name" value="Glutathione-S-Trfase_C_sf"/>
</dbReference>
<dbReference type="InterPro" id="IPR050213">
    <property type="entry name" value="GST_superfamily"/>
</dbReference>
<dbReference type="Gene3D" id="1.20.1050.10">
    <property type="match status" value="1"/>
</dbReference>
<organism evidence="2">
    <name type="scientific">Cuerna arida</name>
    <dbReference type="NCBI Taxonomy" id="1464854"/>
    <lineage>
        <taxon>Eukaryota</taxon>
        <taxon>Metazoa</taxon>
        <taxon>Ecdysozoa</taxon>
        <taxon>Arthropoda</taxon>
        <taxon>Hexapoda</taxon>
        <taxon>Insecta</taxon>
        <taxon>Pterygota</taxon>
        <taxon>Neoptera</taxon>
        <taxon>Paraneoptera</taxon>
        <taxon>Hemiptera</taxon>
        <taxon>Auchenorrhyncha</taxon>
        <taxon>Membracoidea</taxon>
        <taxon>Cicadellidae</taxon>
        <taxon>Cicadellinae</taxon>
        <taxon>Proconiini</taxon>
        <taxon>Cuerna</taxon>
    </lineage>
</organism>
<dbReference type="InterPro" id="IPR004046">
    <property type="entry name" value="GST_C"/>
</dbReference>
<sequence length="223" mass="26247">MDPSNQTQFQYQLIALKDQEMLVEPIVLLMEYLNLSYTIEFCSETEWNTKYQPVTPFGRSPVLVEQDGKKIVRIKNICRYLACVWSAGELWGKNEHENFQIDLIVDTIDDMRQELAMYYYEPLPDSKAGLRDIVYKNFYYYINKLNNVAGAKCFLVDKLSWADIYFYGLYPLLNKMLGKDIVYSLLNRPFINIFENVHNLPSIKEYFINNQHRHSALTSAAIY</sequence>
<dbReference type="SUPFAM" id="SSF47616">
    <property type="entry name" value="GST C-terminal domain-like"/>
    <property type="match status" value="1"/>
</dbReference>
<dbReference type="InterPro" id="IPR004045">
    <property type="entry name" value="Glutathione_S-Trfase_N"/>
</dbReference>
<dbReference type="GO" id="GO:0006749">
    <property type="term" value="P:glutathione metabolic process"/>
    <property type="evidence" value="ECO:0007669"/>
    <property type="project" value="TreeGrafter"/>
</dbReference>
<dbReference type="GO" id="GO:0004364">
    <property type="term" value="F:glutathione transferase activity"/>
    <property type="evidence" value="ECO:0007669"/>
    <property type="project" value="UniProtKB-ARBA"/>
</dbReference>
<dbReference type="PANTHER" id="PTHR11571">
    <property type="entry name" value="GLUTATHIONE S-TRANSFERASE"/>
    <property type="match status" value="1"/>
</dbReference>
<dbReference type="EMBL" id="GECZ01016712">
    <property type="protein sequence ID" value="JAS53057.1"/>
    <property type="molecule type" value="Transcribed_RNA"/>
</dbReference>
<dbReference type="Pfam" id="PF13409">
    <property type="entry name" value="GST_N_2"/>
    <property type="match status" value="1"/>
</dbReference>
<dbReference type="Gene3D" id="3.40.30.10">
    <property type="entry name" value="Glutaredoxin"/>
    <property type="match status" value="1"/>
</dbReference>
<dbReference type="PROSITE" id="PS50404">
    <property type="entry name" value="GST_NTER"/>
    <property type="match status" value="1"/>
</dbReference>
<feature type="domain" description="GST N-terminal" evidence="1">
    <location>
        <begin position="10"/>
        <end position="89"/>
    </location>
</feature>
<dbReference type="AlphaFoldDB" id="A0A1B6FS72"/>
<dbReference type="Pfam" id="PF14497">
    <property type="entry name" value="GST_C_3"/>
    <property type="match status" value="1"/>
</dbReference>
<protein>
    <recommendedName>
        <fullName evidence="1">GST N-terminal domain-containing protein</fullName>
    </recommendedName>
</protein>
<reference evidence="2" key="1">
    <citation type="submission" date="2015-11" db="EMBL/GenBank/DDBJ databases">
        <title>De novo transcriptome assembly of four potential Pierce s Disease insect vectors from Arizona vineyards.</title>
        <authorList>
            <person name="Tassone E.E."/>
        </authorList>
    </citation>
    <scope>NUCLEOTIDE SEQUENCE</scope>
</reference>
<accession>A0A1B6FS72</accession>
<evidence type="ECO:0000313" key="2">
    <source>
        <dbReference type="EMBL" id="JAS53057.1"/>
    </source>
</evidence>